<dbReference type="AlphaFoldDB" id="D6WWE5"/>
<gene>
    <name evidence="18" type="primary">AUGUSTUS-3.0.2_06374</name>
    <name evidence="18" type="ORF">TcasGA2_TC006374</name>
</gene>
<comment type="catalytic activity">
    <reaction evidence="13">
        <text>L-proline + NAD(+) = 1-pyrroline-2-carboxylate + NADH + H(+)</text>
        <dbReference type="Rhea" id="RHEA:20321"/>
        <dbReference type="ChEBI" id="CHEBI:15378"/>
        <dbReference type="ChEBI" id="CHEBI:39785"/>
        <dbReference type="ChEBI" id="CHEBI:57540"/>
        <dbReference type="ChEBI" id="CHEBI:57945"/>
        <dbReference type="ChEBI" id="CHEBI:60039"/>
        <dbReference type="EC" id="1.5.1.1"/>
    </reaction>
    <physiologicalReaction direction="right-to-left" evidence="13">
        <dbReference type="Rhea" id="RHEA:20323"/>
    </physiologicalReaction>
</comment>
<reference evidence="18 19" key="2">
    <citation type="journal article" date="2010" name="Nucleic Acids Res.">
        <title>BeetleBase in 2010: revisions to provide comprehensive genomic information for Tribolium castaneum.</title>
        <authorList>
            <person name="Kim H.S."/>
            <person name="Murphy T."/>
            <person name="Xia J."/>
            <person name="Caragea D."/>
            <person name="Park Y."/>
            <person name="Beeman R.W."/>
            <person name="Lorenzen M.D."/>
            <person name="Butcher S."/>
            <person name="Manak J.R."/>
            <person name="Brown S.J."/>
        </authorList>
    </citation>
    <scope>GENOME REANNOTATION</scope>
    <source>
        <strain evidence="18 19">Georgia GA2</strain>
    </source>
</reference>
<evidence type="ECO:0000256" key="17">
    <source>
        <dbReference type="ARBA" id="ARBA00093650"/>
    </source>
</evidence>
<dbReference type="InterPro" id="IPR023401">
    <property type="entry name" value="ODC_N"/>
</dbReference>
<dbReference type="GO" id="GO:0042562">
    <property type="term" value="F:hormone binding"/>
    <property type="evidence" value="ECO:0000318"/>
    <property type="project" value="GO_Central"/>
</dbReference>
<dbReference type="eggNOG" id="KOG3007">
    <property type="taxonomic scope" value="Eukaryota"/>
</dbReference>
<evidence type="ECO:0000256" key="2">
    <source>
        <dbReference type="ARBA" id="ARBA00012883"/>
    </source>
</evidence>
<keyword evidence="19" id="KW-1185">Reference proteome</keyword>
<name>D6WWE5_TRICA</name>
<accession>D6WWE5</accession>
<evidence type="ECO:0000256" key="15">
    <source>
        <dbReference type="ARBA" id="ARBA00093567"/>
    </source>
</evidence>
<evidence type="ECO:0000256" key="6">
    <source>
        <dbReference type="ARBA" id="ARBA00093197"/>
    </source>
</evidence>
<dbReference type="PhylomeDB" id="D6WWE5"/>
<sequence>MNNLLYINEETVTKLLNWDSTFKAIEIALECTAKNRAIQSPRTFTKCPKTDSILLTMPGYLDNDAFGALGCKLVTATPNNATLPQPLPTINAHIMLFDDVTGVLKAVIAGTEITKWRTAAASAVATKYLTRGKKLKVLAILGAGNQGHSHALAFSHFFPFEEIRIWNRNKYKAETLVRALNLFANTGKFKCYESNKECVTGADVIVTATFAAQPIVERDWLKPGVHINAIGAGVNHYSELSPDIYNTSDVYVDHAEGAKVELAGLGVKLGEIGGVIAGDLPPPTLNQVTVFQSLGMAVEDCAMARLIYDLYVKQCQKE</sequence>
<dbReference type="Proteomes" id="UP000007266">
    <property type="component" value="Linkage group 8"/>
</dbReference>
<comment type="similarity">
    <text evidence="1">Belongs to the ornithine cyclodeaminase/mu-crystallin family.</text>
</comment>
<comment type="catalytic activity">
    <reaction evidence="7">
        <text>L-proline + NADP(+) = 1-pyrroline-2-carboxylate + NADPH + H(+)</text>
        <dbReference type="Rhea" id="RHEA:20317"/>
        <dbReference type="ChEBI" id="CHEBI:15378"/>
        <dbReference type="ChEBI" id="CHEBI:39785"/>
        <dbReference type="ChEBI" id="CHEBI:57783"/>
        <dbReference type="ChEBI" id="CHEBI:58349"/>
        <dbReference type="ChEBI" id="CHEBI:60039"/>
        <dbReference type="EC" id="1.5.1.1"/>
    </reaction>
    <physiologicalReaction direction="right-to-left" evidence="7">
        <dbReference type="Rhea" id="RHEA:20319"/>
    </physiologicalReaction>
</comment>
<comment type="subunit">
    <text evidence="15">Homodimer. Binds the thyroid hormone triiodothyronine (T3); T3 binding inhibits enzymatic activity.</text>
</comment>
<evidence type="ECO:0000256" key="14">
    <source>
        <dbReference type="ARBA" id="ARBA00093273"/>
    </source>
</evidence>
<comment type="catalytic activity">
    <reaction evidence="12">
        <text>(3R)-1,4-thiomorpholine-3-carboxylate + NADP(+) = 3,4-dehydrothiomorpholine-3-carboxylate + NADPH + 2 H(+)</text>
        <dbReference type="Rhea" id="RHEA:12500"/>
        <dbReference type="ChEBI" id="CHEBI:15378"/>
        <dbReference type="ChEBI" id="CHEBI:57783"/>
        <dbReference type="ChEBI" id="CHEBI:58349"/>
        <dbReference type="ChEBI" id="CHEBI:58517"/>
        <dbReference type="ChEBI" id="CHEBI:176873"/>
        <dbReference type="EC" id="1.5.1.25"/>
    </reaction>
    <physiologicalReaction direction="right-to-left" evidence="12">
        <dbReference type="Rhea" id="RHEA:12502"/>
    </physiologicalReaction>
</comment>
<dbReference type="PANTHER" id="PTHR13812">
    <property type="entry name" value="KETIMINE REDUCTASE MU-CRYSTALLIN"/>
    <property type="match status" value="1"/>
</dbReference>
<dbReference type="OrthoDB" id="41492at2759"/>
<dbReference type="SUPFAM" id="SSF51735">
    <property type="entry name" value="NAD(P)-binding Rossmann-fold domains"/>
    <property type="match status" value="1"/>
</dbReference>
<evidence type="ECO:0000256" key="8">
    <source>
        <dbReference type="ARBA" id="ARBA00093226"/>
    </source>
</evidence>
<dbReference type="Gene3D" id="3.40.50.720">
    <property type="entry name" value="NAD(P)-binding Rossmann-like Domain"/>
    <property type="match status" value="1"/>
</dbReference>
<dbReference type="STRING" id="7070.D6WWE5"/>
<dbReference type="FunCoup" id="D6WWE5">
    <property type="interactions" value="10"/>
</dbReference>
<comment type="catalytic activity">
    <reaction evidence="8">
        <text>(3R)-1,4-thiomorpholine-3-carboxylate + NAD(+) = 3,4-dehydrothiomorpholine-3-carboxylate + NADH + 2 H(+)</text>
        <dbReference type="Rhea" id="RHEA:12504"/>
        <dbReference type="ChEBI" id="CHEBI:15378"/>
        <dbReference type="ChEBI" id="CHEBI:57540"/>
        <dbReference type="ChEBI" id="CHEBI:57945"/>
        <dbReference type="ChEBI" id="CHEBI:58517"/>
        <dbReference type="ChEBI" id="CHEBI:176873"/>
        <dbReference type="EC" id="1.5.1.25"/>
    </reaction>
    <physiologicalReaction direction="right-to-left" evidence="8">
        <dbReference type="Rhea" id="RHEA:12506"/>
    </physiologicalReaction>
</comment>
<evidence type="ECO:0000256" key="3">
    <source>
        <dbReference type="ARBA" id="ARBA00015173"/>
    </source>
</evidence>
<dbReference type="InterPro" id="IPR003462">
    <property type="entry name" value="ODC_Mu_crystall"/>
</dbReference>
<dbReference type="InParanoid" id="D6WWE5"/>
<comment type="catalytic activity">
    <reaction evidence="11">
        <text>(S)-cystathionine ketimine + NADH + 2 H(+) = (3R,5S)-2,3,5,6,7-pentahydro-1,4-thiazepine-3,5-dicarboxylate + NAD(+)</text>
        <dbReference type="Rhea" id="RHEA:68032"/>
        <dbReference type="ChEBI" id="CHEBI:15378"/>
        <dbReference type="ChEBI" id="CHEBI:57540"/>
        <dbReference type="ChEBI" id="CHEBI:57945"/>
        <dbReference type="ChEBI" id="CHEBI:176808"/>
        <dbReference type="ChEBI" id="CHEBI:176810"/>
    </reaction>
    <physiologicalReaction direction="left-to-right" evidence="11">
        <dbReference type="Rhea" id="RHEA:68033"/>
    </physiologicalReaction>
</comment>
<dbReference type="EC" id="1.5.1.25" evidence="2"/>
<evidence type="ECO:0000256" key="1">
    <source>
        <dbReference type="ARBA" id="ARBA00008903"/>
    </source>
</evidence>
<evidence type="ECO:0000256" key="16">
    <source>
        <dbReference type="ARBA" id="ARBA00093598"/>
    </source>
</evidence>
<evidence type="ECO:0000256" key="7">
    <source>
        <dbReference type="ARBA" id="ARBA00093203"/>
    </source>
</evidence>
<evidence type="ECO:0000256" key="9">
    <source>
        <dbReference type="ARBA" id="ARBA00093227"/>
    </source>
</evidence>
<evidence type="ECO:0000313" key="19">
    <source>
        <dbReference type="Proteomes" id="UP000007266"/>
    </source>
</evidence>
<dbReference type="OMA" id="ICIATYS"/>
<dbReference type="PANTHER" id="PTHR13812:SF19">
    <property type="entry name" value="KETIMINE REDUCTASE MU-CRYSTALLIN"/>
    <property type="match status" value="1"/>
</dbReference>
<dbReference type="GO" id="GO:0050241">
    <property type="term" value="F:pyrroline-2-carboxylate reductase activity"/>
    <property type="evidence" value="ECO:0007669"/>
    <property type="project" value="UniProtKB-EC"/>
</dbReference>
<dbReference type="PIRSF" id="PIRSF001439">
    <property type="entry name" value="CryM"/>
    <property type="match status" value="1"/>
</dbReference>
<organism evidence="18 19">
    <name type="scientific">Tribolium castaneum</name>
    <name type="common">Red flour beetle</name>
    <dbReference type="NCBI Taxonomy" id="7070"/>
    <lineage>
        <taxon>Eukaryota</taxon>
        <taxon>Metazoa</taxon>
        <taxon>Ecdysozoa</taxon>
        <taxon>Arthropoda</taxon>
        <taxon>Hexapoda</taxon>
        <taxon>Insecta</taxon>
        <taxon>Pterygota</taxon>
        <taxon>Neoptera</taxon>
        <taxon>Endopterygota</taxon>
        <taxon>Coleoptera</taxon>
        <taxon>Polyphaga</taxon>
        <taxon>Cucujiformia</taxon>
        <taxon>Tenebrionidae</taxon>
        <taxon>Tenebrionidae incertae sedis</taxon>
        <taxon>Tribolium</taxon>
    </lineage>
</organism>
<evidence type="ECO:0000256" key="5">
    <source>
        <dbReference type="ARBA" id="ARBA00093190"/>
    </source>
</evidence>
<dbReference type="KEGG" id="tca:662385"/>
<protein>
    <recommendedName>
        <fullName evidence="3">Ketimine reductase mu-crystallin</fullName>
        <ecNumber evidence="16">1.5.1.1</ecNumber>
        <ecNumber evidence="2">1.5.1.25</ecNumber>
    </recommendedName>
    <alternativeName>
        <fullName evidence="17">1-piperideine-2-carboxylate/1-pyrroline-2-carboxylate reductase</fullName>
    </alternativeName>
    <alternativeName>
        <fullName evidence="4">NADP-regulated thyroid-hormone-binding protein</fullName>
    </alternativeName>
</protein>
<evidence type="ECO:0000256" key="4">
    <source>
        <dbReference type="ARBA" id="ARBA00033420"/>
    </source>
</evidence>
<comment type="catalytic activity">
    <reaction evidence="5">
        <text>L-pipecolate + NAD(+) = Delta(1)-piperideine-2-carboxylate + NADH + H(+)</text>
        <dbReference type="Rhea" id="RHEA:30807"/>
        <dbReference type="ChEBI" id="CHEBI:15378"/>
        <dbReference type="ChEBI" id="CHEBI:57540"/>
        <dbReference type="ChEBI" id="CHEBI:57945"/>
        <dbReference type="ChEBI" id="CHEBI:61185"/>
        <dbReference type="ChEBI" id="CHEBI:77631"/>
        <dbReference type="EC" id="1.5.1.1"/>
    </reaction>
    <physiologicalReaction direction="right-to-left" evidence="5">
        <dbReference type="Rhea" id="RHEA:30809"/>
    </physiologicalReaction>
</comment>
<evidence type="ECO:0000313" key="18">
    <source>
        <dbReference type="EMBL" id="EFA08703.1"/>
    </source>
</evidence>
<comment type="catalytic activity">
    <reaction evidence="14">
        <text>L-pipecolate + NADP(+) = Delta(1)-piperideine-2-carboxylate + NADPH + H(+)</text>
        <dbReference type="Rhea" id="RHEA:12524"/>
        <dbReference type="ChEBI" id="CHEBI:15378"/>
        <dbReference type="ChEBI" id="CHEBI:57783"/>
        <dbReference type="ChEBI" id="CHEBI:58349"/>
        <dbReference type="ChEBI" id="CHEBI:61185"/>
        <dbReference type="ChEBI" id="CHEBI:77631"/>
        <dbReference type="EC" id="1.5.1.1"/>
    </reaction>
    <physiologicalReaction direction="right-to-left" evidence="14">
        <dbReference type="Rhea" id="RHEA:12526"/>
    </physiologicalReaction>
</comment>
<evidence type="ECO:0000256" key="12">
    <source>
        <dbReference type="ARBA" id="ARBA00093263"/>
    </source>
</evidence>
<reference evidence="18 19" key="1">
    <citation type="journal article" date="2008" name="Nature">
        <title>The genome of the model beetle and pest Tribolium castaneum.</title>
        <authorList>
            <consortium name="Tribolium Genome Sequencing Consortium"/>
            <person name="Richards S."/>
            <person name="Gibbs R.A."/>
            <person name="Weinstock G.M."/>
            <person name="Brown S.J."/>
            <person name="Denell R."/>
            <person name="Beeman R.W."/>
            <person name="Gibbs R."/>
            <person name="Beeman R.W."/>
            <person name="Brown S.J."/>
            <person name="Bucher G."/>
            <person name="Friedrich M."/>
            <person name="Grimmelikhuijzen C.J."/>
            <person name="Klingler M."/>
            <person name="Lorenzen M."/>
            <person name="Richards S."/>
            <person name="Roth S."/>
            <person name="Schroder R."/>
            <person name="Tautz D."/>
            <person name="Zdobnov E.M."/>
            <person name="Muzny D."/>
            <person name="Gibbs R.A."/>
            <person name="Weinstock G.M."/>
            <person name="Attaway T."/>
            <person name="Bell S."/>
            <person name="Buhay C.J."/>
            <person name="Chandrabose M.N."/>
            <person name="Chavez D."/>
            <person name="Clerk-Blankenburg K.P."/>
            <person name="Cree A."/>
            <person name="Dao M."/>
            <person name="Davis C."/>
            <person name="Chacko J."/>
            <person name="Dinh H."/>
            <person name="Dugan-Rocha S."/>
            <person name="Fowler G."/>
            <person name="Garner T.T."/>
            <person name="Garnes J."/>
            <person name="Gnirke A."/>
            <person name="Hawes A."/>
            <person name="Hernandez J."/>
            <person name="Hines S."/>
            <person name="Holder M."/>
            <person name="Hume J."/>
            <person name="Jhangiani S.N."/>
            <person name="Joshi V."/>
            <person name="Khan Z.M."/>
            <person name="Jackson L."/>
            <person name="Kovar C."/>
            <person name="Kowis A."/>
            <person name="Lee S."/>
            <person name="Lewis L.R."/>
            <person name="Margolis J."/>
            <person name="Morgan M."/>
            <person name="Nazareth L.V."/>
            <person name="Nguyen N."/>
            <person name="Okwuonu G."/>
            <person name="Parker D."/>
            <person name="Richards S."/>
            <person name="Ruiz S.J."/>
            <person name="Santibanez J."/>
            <person name="Savard J."/>
            <person name="Scherer S.E."/>
            <person name="Schneider B."/>
            <person name="Sodergren E."/>
            <person name="Tautz D."/>
            <person name="Vattahil S."/>
            <person name="Villasana D."/>
            <person name="White C.S."/>
            <person name="Wright R."/>
            <person name="Park Y."/>
            <person name="Beeman R.W."/>
            <person name="Lord J."/>
            <person name="Oppert B."/>
            <person name="Lorenzen M."/>
            <person name="Brown S."/>
            <person name="Wang L."/>
            <person name="Savard J."/>
            <person name="Tautz D."/>
            <person name="Richards S."/>
            <person name="Weinstock G."/>
            <person name="Gibbs R.A."/>
            <person name="Liu Y."/>
            <person name="Worley K."/>
            <person name="Weinstock G."/>
            <person name="Elsik C.G."/>
            <person name="Reese J.T."/>
            <person name="Elhaik E."/>
            <person name="Landan G."/>
            <person name="Graur D."/>
            <person name="Arensburger P."/>
            <person name="Atkinson P."/>
            <person name="Beeman R.W."/>
            <person name="Beidler J."/>
            <person name="Brown S.J."/>
            <person name="Demuth J.P."/>
            <person name="Drury D.W."/>
            <person name="Du Y.Z."/>
            <person name="Fujiwara H."/>
            <person name="Lorenzen M."/>
            <person name="Maselli V."/>
            <person name="Osanai M."/>
            <person name="Park Y."/>
            <person name="Robertson H.M."/>
            <person name="Tu Z."/>
            <person name="Wang J.J."/>
            <person name="Wang S."/>
            <person name="Richards S."/>
            <person name="Song H."/>
            <person name="Zhang L."/>
            <person name="Sodergren E."/>
            <person name="Werner D."/>
            <person name="Stanke M."/>
            <person name="Morgenstern B."/>
            <person name="Solovyev V."/>
            <person name="Kosarev P."/>
            <person name="Brown G."/>
            <person name="Chen H.C."/>
            <person name="Ermolaeva O."/>
            <person name="Hlavina W."/>
            <person name="Kapustin Y."/>
            <person name="Kiryutin B."/>
            <person name="Kitts P."/>
            <person name="Maglott D."/>
            <person name="Pruitt K."/>
            <person name="Sapojnikov V."/>
            <person name="Souvorov A."/>
            <person name="Mackey A.J."/>
            <person name="Waterhouse R.M."/>
            <person name="Wyder S."/>
            <person name="Zdobnov E.M."/>
            <person name="Zdobnov E.M."/>
            <person name="Wyder S."/>
            <person name="Kriventseva E.V."/>
            <person name="Kadowaki T."/>
            <person name="Bork P."/>
            <person name="Aranda M."/>
            <person name="Bao R."/>
            <person name="Beermann A."/>
            <person name="Berns N."/>
            <person name="Bolognesi R."/>
            <person name="Bonneton F."/>
            <person name="Bopp D."/>
            <person name="Brown S.J."/>
            <person name="Bucher G."/>
            <person name="Butts T."/>
            <person name="Chaumot A."/>
            <person name="Denell R.E."/>
            <person name="Ferrier D.E."/>
            <person name="Friedrich M."/>
            <person name="Gordon C.M."/>
            <person name="Jindra M."/>
            <person name="Klingler M."/>
            <person name="Lan Q."/>
            <person name="Lattorff H.M."/>
            <person name="Laudet V."/>
            <person name="von Levetsow C."/>
            <person name="Liu Z."/>
            <person name="Lutz R."/>
            <person name="Lynch J.A."/>
            <person name="da Fonseca R.N."/>
            <person name="Posnien N."/>
            <person name="Reuter R."/>
            <person name="Roth S."/>
            <person name="Savard J."/>
            <person name="Schinko J.B."/>
            <person name="Schmitt C."/>
            <person name="Schoppmeier M."/>
            <person name="Schroder R."/>
            <person name="Shippy T.D."/>
            <person name="Simonnet F."/>
            <person name="Marques-Souza H."/>
            <person name="Tautz D."/>
            <person name="Tomoyasu Y."/>
            <person name="Trauner J."/>
            <person name="Van der Zee M."/>
            <person name="Vervoort M."/>
            <person name="Wittkopp N."/>
            <person name="Wimmer E.A."/>
            <person name="Yang X."/>
            <person name="Jones A.K."/>
            <person name="Sattelle D.B."/>
            <person name="Ebert P.R."/>
            <person name="Nelson D."/>
            <person name="Scott J.G."/>
            <person name="Beeman R.W."/>
            <person name="Muthukrishnan S."/>
            <person name="Kramer K.J."/>
            <person name="Arakane Y."/>
            <person name="Beeman R.W."/>
            <person name="Zhu Q."/>
            <person name="Hogenkamp D."/>
            <person name="Dixit R."/>
            <person name="Oppert B."/>
            <person name="Jiang H."/>
            <person name="Zou Z."/>
            <person name="Marshall J."/>
            <person name="Elpidina E."/>
            <person name="Vinokurov K."/>
            <person name="Oppert C."/>
            <person name="Zou Z."/>
            <person name="Evans J."/>
            <person name="Lu Z."/>
            <person name="Zhao P."/>
            <person name="Sumathipala N."/>
            <person name="Altincicek B."/>
            <person name="Vilcinskas A."/>
            <person name="Williams M."/>
            <person name="Hultmark D."/>
            <person name="Hetru C."/>
            <person name="Jiang H."/>
            <person name="Grimmelikhuijzen C.J."/>
            <person name="Hauser F."/>
            <person name="Cazzamali G."/>
            <person name="Williamson M."/>
            <person name="Park Y."/>
            <person name="Li B."/>
            <person name="Tanaka Y."/>
            <person name="Predel R."/>
            <person name="Neupert S."/>
            <person name="Schachtner J."/>
            <person name="Verleyen P."/>
            <person name="Raible F."/>
            <person name="Bork P."/>
            <person name="Friedrich M."/>
            <person name="Walden K.K."/>
            <person name="Robertson H.M."/>
            <person name="Angeli S."/>
            <person name="Foret S."/>
            <person name="Bucher G."/>
            <person name="Schuetz S."/>
            <person name="Maleszka R."/>
            <person name="Wimmer E.A."/>
            <person name="Beeman R.W."/>
            <person name="Lorenzen M."/>
            <person name="Tomoyasu Y."/>
            <person name="Miller S.C."/>
            <person name="Grossmann D."/>
            <person name="Bucher G."/>
        </authorList>
    </citation>
    <scope>NUCLEOTIDE SEQUENCE [LARGE SCALE GENOMIC DNA]</scope>
    <source>
        <strain evidence="18 19">Georgia GA2</strain>
    </source>
</reference>
<dbReference type="EMBL" id="KQ971361">
    <property type="protein sequence ID" value="EFA08703.1"/>
    <property type="molecule type" value="Genomic_DNA"/>
</dbReference>
<dbReference type="Gene3D" id="3.30.1780.10">
    <property type="entry name" value="ornithine cyclodeaminase, domain 1"/>
    <property type="match status" value="1"/>
</dbReference>
<comment type="catalytic activity">
    <reaction evidence="9">
        <text>(S)-cystathionine ketimine + NADPH + 2 H(+) = (3R,5S)-2,3,5,6,7-pentahydro-1,4-thiazepine-3,5-dicarboxylate + NADP(+)</text>
        <dbReference type="Rhea" id="RHEA:68036"/>
        <dbReference type="ChEBI" id="CHEBI:15378"/>
        <dbReference type="ChEBI" id="CHEBI:57783"/>
        <dbReference type="ChEBI" id="CHEBI:58349"/>
        <dbReference type="ChEBI" id="CHEBI:176808"/>
        <dbReference type="ChEBI" id="CHEBI:176810"/>
    </reaction>
    <physiologicalReaction direction="left-to-right" evidence="9">
        <dbReference type="Rhea" id="RHEA:68037"/>
    </physiologicalReaction>
</comment>
<dbReference type="EC" id="1.5.1.1" evidence="16"/>
<evidence type="ECO:0000256" key="10">
    <source>
        <dbReference type="ARBA" id="ARBA00093248"/>
    </source>
</evidence>
<dbReference type="HOGENOM" id="CLU_042088_1_1_1"/>
<dbReference type="GO" id="GO:0047127">
    <property type="term" value="F:thiomorpholine-carboxylate dehydrogenase activity"/>
    <property type="evidence" value="ECO:0007669"/>
    <property type="project" value="UniProtKB-EC"/>
</dbReference>
<proteinExistence type="inferred from homology"/>
<comment type="catalytic activity">
    <reaction evidence="6">
        <text>Delta(2)-thiazoline-2-carboxylate + NADPH + 2 H(+) = L-thiazolidine-2-carboxylate + NADP(+)</text>
        <dbReference type="Rhea" id="RHEA:68072"/>
        <dbReference type="ChEBI" id="CHEBI:15378"/>
        <dbReference type="ChEBI" id="CHEBI:57783"/>
        <dbReference type="ChEBI" id="CHEBI:58349"/>
        <dbReference type="ChEBI" id="CHEBI:176895"/>
        <dbReference type="ChEBI" id="CHEBI:176896"/>
    </reaction>
    <physiologicalReaction direction="left-to-right" evidence="6">
        <dbReference type="Rhea" id="RHEA:68073"/>
    </physiologicalReaction>
</comment>
<comment type="catalytic activity">
    <reaction evidence="10">
        <text>(R)-lanthionine ketimine + NADPH + 2 H(+) = (3R,5R)-1,4-thiomorpholine-3,5-dicarboxylate + NADP(+)</text>
        <dbReference type="Rhea" id="RHEA:68040"/>
        <dbReference type="ChEBI" id="CHEBI:15378"/>
        <dbReference type="ChEBI" id="CHEBI:57783"/>
        <dbReference type="ChEBI" id="CHEBI:58349"/>
        <dbReference type="ChEBI" id="CHEBI:176891"/>
        <dbReference type="ChEBI" id="CHEBI:176892"/>
    </reaction>
    <physiologicalReaction direction="left-to-right" evidence="10">
        <dbReference type="Rhea" id="RHEA:68041"/>
    </physiologicalReaction>
</comment>
<dbReference type="InterPro" id="IPR036291">
    <property type="entry name" value="NAD(P)-bd_dom_sf"/>
</dbReference>
<evidence type="ECO:0000256" key="11">
    <source>
        <dbReference type="ARBA" id="ARBA00093250"/>
    </source>
</evidence>
<evidence type="ECO:0000256" key="13">
    <source>
        <dbReference type="ARBA" id="ARBA00093264"/>
    </source>
</evidence>
<dbReference type="GO" id="GO:0005737">
    <property type="term" value="C:cytoplasm"/>
    <property type="evidence" value="ECO:0000318"/>
    <property type="project" value="GO_Central"/>
</dbReference>
<dbReference type="Pfam" id="PF02423">
    <property type="entry name" value="OCD_Mu_crystall"/>
    <property type="match status" value="1"/>
</dbReference>